<gene>
    <name evidence="1" type="ORF">BDN70DRAFT_963270</name>
</gene>
<comment type="caution">
    <text evidence="1">The sequence shown here is derived from an EMBL/GenBank/DDBJ whole genome shotgun (WGS) entry which is preliminary data.</text>
</comment>
<dbReference type="OrthoDB" id="3030472at2759"/>
<dbReference type="SUPFAM" id="SSF56112">
    <property type="entry name" value="Protein kinase-like (PK-like)"/>
    <property type="match status" value="1"/>
</dbReference>
<dbReference type="Proteomes" id="UP000807469">
    <property type="component" value="Unassembled WGS sequence"/>
</dbReference>
<sequence length="176" mass="20077">MAESEAEVNFRPATDTEPAYIHTAAPDFRRLELLDNTRVEEEGCLGITHEKKYFEFETYPNAVFIKRNLTPSEYLVNRAGDLVPPTLSIERMKNEVAAIRFILKHTTIPTPNVRCAFEDHGRYYIVTDTVGPGRIDIGDVPEDKKTTVYAELERDIAQMHQLTSNVNALWAAYWAT</sequence>
<organism evidence="1 2">
    <name type="scientific">Pholiota conissans</name>
    <dbReference type="NCBI Taxonomy" id="109636"/>
    <lineage>
        <taxon>Eukaryota</taxon>
        <taxon>Fungi</taxon>
        <taxon>Dikarya</taxon>
        <taxon>Basidiomycota</taxon>
        <taxon>Agaricomycotina</taxon>
        <taxon>Agaricomycetes</taxon>
        <taxon>Agaricomycetidae</taxon>
        <taxon>Agaricales</taxon>
        <taxon>Agaricineae</taxon>
        <taxon>Strophariaceae</taxon>
        <taxon>Pholiota</taxon>
    </lineage>
</organism>
<evidence type="ECO:0000313" key="1">
    <source>
        <dbReference type="EMBL" id="KAF9483155.1"/>
    </source>
</evidence>
<reference evidence="1" key="1">
    <citation type="submission" date="2020-11" db="EMBL/GenBank/DDBJ databases">
        <authorList>
            <consortium name="DOE Joint Genome Institute"/>
            <person name="Ahrendt S."/>
            <person name="Riley R."/>
            <person name="Andreopoulos W."/>
            <person name="Labutti K."/>
            <person name="Pangilinan J."/>
            <person name="Ruiz-Duenas F.J."/>
            <person name="Barrasa J.M."/>
            <person name="Sanchez-Garcia M."/>
            <person name="Camarero S."/>
            <person name="Miyauchi S."/>
            <person name="Serrano A."/>
            <person name="Linde D."/>
            <person name="Babiker R."/>
            <person name="Drula E."/>
            <person name="Ayuso-Fernandez I."/>
            <person name="Pacheco R."/>
            <person name="Padilla G."/>
            <person name="Ferreira P."/>
            <person name="Barriuso J."/>
            <person name="Kellner H."/>
            <person name="Castanera R."/>
            <person name="Alfaro M."/>
            <person name="Ramirez L."/>
            <person name="Pisabarro A.G."/>
            <person name="Kuo A."/>
            <person name="Tritt A."/>
            <person name="Lipzen A."/>
            <person name="He G."/>
            <person name="Yan M."/>
            <person name="Ng V."/>
            <person name="Cullen D."/>
            <person name="Martin F."/>
            <person name="Rosso M.-N."/>
            <person name="Henrissat B."/>
            <person name="Hibbett D."/>
            <person name="Martinez A.T."/>
            <person name="Grigoriev I.V."/>
        </authorList>
    </citation>
    <scope>NUCLEOTIDE SEQUENCE</scope>
    <source>
        <strain evidence="1">CIRM-BRFM 674</strain>
    </source>
</reference>
<dbReference type="InterPro" id="IPR011009">
    <property type="entry name" value="Kinase-like_dom_sf"/>
</dbReference>
<proteinExistence type="predicted"/>
<dbReference type="AlphaFoldDB" id="A0A9P5ZAB5"/>
<evidence type="ECO:0000313" key="2">
    <source>
        <dbReference type="Proteomes" id="UP000807469"/>
    </source>
</evidence>
<name>A0A9P5ZAB5_9AGAR</name>
<protein>
    <recommendedName>
        <fullName evidence="3">Aminoglycoside phosphotransferase domain-containing protein</fullName>
    </recommendedName>
</protein>
<dbReference type="EMBL" id="MU155157">
    <property type="protein sequence ID" value="KAF9483155.1"/>
    <property type="molecule type" value="Genomic_DNA"/>
</dbReference>
<keyword evidence="2" id="KW-1185">Reference proteome</keyword>
<accession>A0A9P5ZAB5</accession>
<evidence type="ECO:0008006" key="3">
    <source>
        <dbReference type="Google" id="ProtNLM"/>
    </source>
</evidence>